<dbReference type="InterPro" id="IPR051400">
    <property type="entry name" value="HAD-like_hydrolase"/>
</dbReference>
<dbReference type="FunCoup" id="B3MSG5">
    <property type="interactions" value="588"/>
</dbReference>
<evidence type="ECO:0000256" key="3">
    <source>
        <dbReference type="ARBA" id="ARBA00022842"/>
    </source>
</evidence>
<dbReference type="OrthoDB" id="1694274at2759"/>
<dbReference type="STRING" id="7217.B3MSG5"/>
<feature type="compositionally biased region" description="Polar residues" evidence="4">
    <location>
        <begin position="268"/>
        <end position="280"/>
    </location>
</feature>
<evidence type="ECO:0000313" key="7">
    <source>
        <dbReference type="Proteomes" id="UP000007801"/>
    </source>
</evidence>
<protein>
    <submittedName>
        <fullName evidence="5">Uncharacterized protein, isoform A</fullName>
    </submittedName>
    <submittedName>
        <fullName evidence="6">Uncharacterized protein, isoform B</fullName>
        <ecNumber evidence="5 6">3.-.-.-</ecNumber>
    </submittedName>
</protein>
<dbReference type="PANTHER" id="PTHR46470">
    <property type="entry name" value="N-ACYLNEURAMINATE-9-PHOSPHATASE"/>
    <property type="match status" value="1"/>
</dbReference>
<evidence type="ECO:0000256" key="4">
    <source>
        <dbReference type="SAM" id="MobiDB-lite"/>
    </source>
</evidence>
<dbReference type="Pfam" id="PF00702">
    <property type="entry name" value="Hydrolase"/>
    <property type="match status" value="1"/>
</dbReference>
<dbReference type="eggNOG" id="KOG3085">
    <property type="taxonomic scope" value="Eukaryota"/>
</dbReference>
<dbReference type="PRINTS" id="PR00413">
    <property type="entry name" value="HADHALOGNASE"/>
</dbReference>
<reference evidence="5" key="2">
    <citation type="journal article" date="2008" name="Bioinformatics">
        <title>Assembly reconciliation.</title>
        <authorList>
            <person name="Zimin A.V."/>
            <person name="Smith D.R."/>
            <person name="Sutton G."/>
            <person name="Yorke J.A."/>
        </authorList>
    </citation>
    <scope>NUCLEOTIDE SEQUENCE</scope>
    <source>
        <strain evidence="5">TSC#14024-0371.13</strain>
    </source>
</reference>
<dbReference type="EMBL" id="CH902622">
    <property type="protein sequence ID" value="KPU75253.1"/>
    <property type="molecule type" value="Genomic_DNA"/>
</dbReference>
<proteinExistence type="predicted"/>
<dbReference type="InterPro" id="IPR023214">
    <property type="entry name" value="HAD_sf"/>
</dbReference>
<dbReference type="OMA" id="KPQECAM"/>
<feature type="region of interest" description="Disordered" evidence="4">
    <location>
        <begin position="264"/>
        <end position="322"/>
    </location>
</feature>
<feature type="compositionally biased region" description="Low complexity" evidence="4">
    <location>
        <begin position="290"/>
        <end position="303"/>
    </location>
</feature>
<dbReference type="EC" id="3.-.-.-" evidence="5 6"/>
<dbReference type="NCBIfam" id="TIGR02253">
    <property type="entry name" value="CTE7"/>
    <property type="match status" value="1"/>
</dbReference>
<dbReference type="GO" id="GO:0046380">
    <property type="term" value="P:N-acetylneuraminate biosynthetic process"/>
    <property type="evidence" value="ECO:0007669"/>
    <property type="project" value="TreeGrafter"/>
</dbReference>
<dbReference type="AlphaFoldDB" id="B3MSG5"/>
<dbReference type="GO" id="GO:0050124">
    <property type="term" value="F:N-acylneuraminate-9-phosphatase activity"/>
    <property type="evidence" value="ECO:0007669"/>
    <property type="project" value="TreeGrafter"/>
</dbReference>
<dbReference type="HOGENOM" id="CLU_817026_0_0_1"/>
<reference evidence="5 7" key="1">
    <citation type="journal article" date="2007" name="Nature">
        <title>Evolution of genes and genomes on the Drosophila phylogeny.</title>
        <authorList>
            <consortium name="Drosophila 12 Genomes Consortium"/>
            <person name="Clark A.G."/>
            <person name="Eisen M.B."/>
            <person name="Smith D.R."/>
            <person name="Bergman C.M."/>
            <person name="Oliver B."/>
            <person name="Markow T.A."/>
            <person name="Kaufman T.C."/>
            <person name="Kellis M."/>
            <person name="Gelbart W."/>
            <person name="Iyer V.N."/>
            <person name="Pollard D.A."/>
            <person name="Sackton T.B."/>
            <person name="Larracuente A.M."/>
            <person name="Singh N.D."/>
            <person name="Abad J.P."/>
            <person name="Abt D.N."/>
            <person name="Adryan B."/>
            <person name="Aguade M."/>
            <person name="Akashi H."/>
            <person name="Anderson W.W."/>
            <person name="Aquadro C.F."/>
            <person name="Ardell D.H."/>
            <person name="Arguello R."/>
            <person name="Artieri C.G."/>
            <person name="Barbash D.A."/>
            <person name="Barker D."/>
            <person name="Barsanti P."/>
            <person name="Batterham P."/>
            <person name="Batzoglou S."/>
            <person name="Begun D."/>
            <person name="Bhutkar A."/>
            <person name="Blanco E."/>
            <person name="Bosak S.A."/>
            <person name="Bradley R.K."/>
            <person name="Brand A.D."/>
            <person name="Brent M.R."/>
            <person name="Brooks A.N."/>
            <person name="Brown R.H."/>
            <person name="Butlin R.K."/>
            <person name="Caggese C."/>
            <person name="Calvi B.R."/>
            <person name="Bernardo de Carvalho A."/>
            <person name="Caspi A."/>
            <person name="Castrezana S."/>
            <person name="Celniker S.E."/>
            <person name="Chang J.L."/>
            <person name="Chapple C."/>
            <person name="Chatterji S."/>
            <person name="Chinwalla A."/>
            <person name="Civetta A."/>
            <person name="Clifton S.W."/>
            <person name="Comeron J.M."/>
            <person name="Costello J.C."/>
            <person name="Coyne J.A."/>
            <person name="Daub J."/>
            <person name="David R.G."/>
            <person name="Delcher A.L."/>
            <person name="Delehaunty K."/>
            <person name="Do C.B."/>
            <person name="Ebling H."/>
            <person name="Edwards K."/>
            <person name="Eickbush T."/>
            <person name="Evans J.D."/>
            <person name="Filipski A."/>
            <person name="Findeiss S."/>
            <person name="Freyhult E."/>
            <person name="Fulton L."/>
            <person name="Fulton R."/>
            <person name="Garcia A.C."/>
            <person name="Gardiner A."/>
            <person name="Garfield D.A."/>
            <person name="Garvin B.E."/>
            <person name="Gibson G."/>
            <person name="Gilbert D."/>
            <person name="Gnerre S."/>
            <person name="Godfrey J."/>
            <person name="Good R."/>
            <person name="Gotea V."/>
            <person name="Gravely B."/>
            <person name="Greenberg A.J."/>
            <person name="Griffiths-Jones S."/>
            <person name="Gross S."/>
            <person name="Guigo R."/>
            <person name="Gustafson E.A."/>
            <person name="Haerty W."/>
            <person name="Hahn M.W."/>
            <person name="Halligan D.L."/>
            <person name="Halpern A.L."/>
            <person name="Halter G.M."/>
            <person name="Han M.V."/>
            <person name="Heger A."/>
            <person name="Hillier L."/>
            <person name="Hinrichs A.S."/>
            <person name="Holmes I."/>
            <person name="Hoskins R.A."/>
            <person name="Hubisz M.J."/>
            <person name="Hultmark D."/>
            <person name="Huntley M.A."/>
            <person name="Jaffe D.B."/>
            <person name="Jagadeeshan S."/>
            <person name="Jeck W.R."/>
            <person name="Johnson J."/>
            <person name="Jones C.D."/>
            <person name="Jordan W.C."/>
            <person name="Karpen G.H."/>
            <person name="Kataoka E."/>
            <person name="Keightley P.D."/>
            <person name="Kheradpour P."/>
            <person name="Kirkness E.F."/>
            <person name="Koerich L.B."/>
            <person name="Kristiansen K."/>
            <person name="Kudrna D."/>
            <person name="Kulathinal R.J."/>
            <person name="Kumar S."/>
            <person name="Kwok R."/>
            <person name="Lander E."/>
            <person name="Langley C.H."/>
            <person name="Lapoint R."/>
            <person name="Lazzaro B.P."/>
            <person name="Lee S.J."/>
            <person name="Levesque L."/>
            <person name="Li R."/>
            <person name="Lin C.F."/>
            <person name="Lin M.F."/>
            <person name="Lindblad-Toh K."/>
            <person name="Llopart A."/>
            <person name="Long M."/>
            <person name="Low L."/>
            <person name="Lozovsky E."/>
            <person name="Lu J."/>
            <person name="Luo M."/>
            <person name="Machado C.A."/>
            <person name="Makalowski W."/>
            <person name="Marzo M."/>
            <person name="Matsuda M."/>
            <person name="Matzkin L."/>
            <person name="McAllister B."/>
            <person name="McBride C.S."/>
            <person name="McKernan B."/>
            <person name="McKernan K."/>
            <person name="Mendez-Lago M."/>
            <person name="Minx P."/>
            <person name="Mollenhauer M.U."/>
            <person name="Montooth K."/>
            <person name="Mount S.M."/>
            <person name="Mu X."/>
            <person name="Myers E."/>
            <person name="Negre B."/>
            <person name="Newfeld S."/>
            <person name="Nielsen R."/>
            <person name="Noor M.A."/>
            <person name="O'Grady P."/>
            <person name="Pachter L."/>
            <person name="Papaceit M."/>
            <person name="Parisi M.J."/>
            <person name="Parisi M."/>
            <person name="Parts L."/>
            <person name="Pedersen J.S."/>
            <person name="Pesole G."/>
            <person name="Phillippy A.M."/>
            <person name="Ponting C.P."/>
            <person name="Pop M."/>
            <person name="Porcelli D."/>
            <person name="Powell J.R."/>
            <person name="Prohaska S."/>
            <person name="Pruitt K."/>
            <person name="Puig M."/>
            <person name="Quesneville H."/>
            <person name="Ram K.R."/>
            <person name="Rand D."/>
            <person name="Rasmussen M.D."/>
            <person name="Reed L.K."/>
            <person name="Reenan R."/>
            <person name="Reily A."/>
            <person name="Remington K.A."/>
            <person name="Rieger T.T."/>
            <person name="Ritchie M.G."/>
            <person name="Robin C."/>
            <person name="Rogers Y.H."/>
            <person name="Rohde C."/>
            <person name="Rozas J."/>
            <person name="Rubenfield M.J."/>
            <person name="Ruiz A."/>
            <person name="Russo S."/>
            <person name="Salzberg S.L."/>
            <person name="Sanchez-Gracia A."/>
            <person name="Saranga D.J."/>
            <person name="Sato H."/>
            <person name="Schaeffer S.W."/>
            <person name="Schatz M.C."/>
            <person name="Schlenke T."/>
            <person name="Schwartz R."/>
            <person name="Segarra C."/>
            <person name="Singh R.S."/>
            <person name="Sirot L."/>
            <person name="Sirota M."/>
            <person name="Sisneros N.B."/>
            <person name="Smith C.D."/>
            <person name="Smith T.F."/>
            <person name="Spieth J."/>
            <person name="Stage D.E."/>
            <person name="Stark A."/>
            <person name="Stephan W."/>
            <person name="Strausberg R.L."/>
            <person name="Strempel S."/>
            <person name="Sturgill D."/>
            <person name="Sutton G."/>
            <person name="Sutton G.G."/>
            <person name="Tao W."/>
            <person name="Teichmann S."/>
            <person name="Tobari Y.N."/>
            <person name="Tomimura Y."/>
            <person name="Tsolas J.M."/>
            <person name="Valente V.L."/>
            <person name="Venter E."/>
            <person name="Venter J.C."/>
            <person name="Vicario S."/>
            <person name="Vieira F.G."/>
            <person name="Vilella A.J."/>
            <person name="Villasante A."/>
            <person name="Walenz B."/>
            <person name="Wang J."/>
            <person name="Wasserman M."/>
            <person name="Watts T."/>
            <person name="Wilson D."/>
            <person name="Wilson R.K."/>
            <person name="Wing R.A."/>
            <person name="Wolfner M.F."/>
            <person name="Wong A."/>
            <person name="Wong G.K."/>
            <person name="Wu C.I."/>
            <person name="Wu G."/>
            <person name="Yamamoto D."/>
            <person name="Yang H.P."/>
            <person name="Yang S.P."/>
            <person name="Yorke J.A."/>
            <person name="Yoshida K."/>
            <person name="Zdobnov E."/>
            <person name="Zhang P."/>
            <person name="Zhang Y."/>
            <person name="Zimin A.V."/>
            <person name="Baldwin J."/>
            <person name="Abdouelleil A."/>
            <person name="Abdulkadir J."/>
            <person name="Abebe A."/>
            <person name="Abera B."/>
            <person name="Abreu J."/>
            <person name="Acer S.C."/>
            <person name="Aftuck L."/>
            <person name="Alexander A."/>
            <person name="An P."/>
            <person name="Anderson E."/>
            <person name="Anderson S."/>
            <person name="Arachi H."/>
            <person name="Azer M."/>
            <person name="Bachantsang P."/>
            <person name="Barry A."/>
            <person name="Bayul T."/>
            <person name="Berlin A."/>
            <person name="Bessette D."/>
            <person name="Bloom T."/>
            <person name="Blye J."/>
            <person name="Boguslavskiy L."/>
            <person name="Bonnet C."/>
            <person name="Boukhgalter B."/>
            <person name="Bourzgui I."/>
            <person name="Brown A."/>
            <person name="Cahill P."/>
            <person name="Channer S."/>
            <person name="Cheshatsang Y."/>
            <person name="Chuda L."/>
            <person name="Citroen M."/>
            <person name="Collymore A."/>
            <person name="Cooke P."/>
            <person name="Costello M."/>
            <person name="D'Aco K."/>
            <person name="Daza R."/>
            <person name="De Haan G."/>
            <person name="DeGray S."/>
            <person name="DeMaso C."/>
            <person name="Dhargay N."/>
            <person name="Dooley K."/>
            <person name="Dooley E."/>
            <person name="Doricent M."/>
            <person name="Dorje P."/>
            <person name="Dorjee K."/>
            <person name="Dupes A."/>
            <person name="Elong R."/>
            <person name="Falk J."/>
            <person name="Farina A."/>
            <person name="Faro S."/>
            <person name="Ferguson D."/>
            <person name="Fisher S."/>
            <person name="Foley C.D."/>
            <person name="Franke A."/>
            <person name="Friedrich D."/>
            <person name="Gadbois L."/>
            <person name="Gearin G."/>
            <person name="Gearin C.R."/>
            <person name="Giannoukos G."/>
            <person name="Goode T."/>
            <person name="Graham J."/>
            <person name="Grandbois E."/>
            <person name="Grewal S."/>
            <person name="Gyaltsen K."/>
            <person name="Hafez N."/>
            <person name="Hagos B."/>
            <person name="Hall J."/>
            <person name="Henson C."/>
            <person name="Hollinger A."/>
            <person name="Honan T."/>
            <person name="Huard M.D."/>
            <person name="Hughes L."/>
            <person name="Hurhula B."/>
            <person name="Husby M.E."/>
            <person name="Kamat A."/>
            <person name="Kanga B."/>
            <person name="Kashin S."/>
            <person name="Khazanovich D."/>
            <person name="Kisner P."/>
            <person name="Lance K."/>
            <person name="Lara M."/>
            <person name="Lee W."/>
            <person name="Lennon N."/>
            <person name="Letendre F."/>
            <person name="LeVine R."/>
            <person name="Lipovsky A."/>
            <person name="Liu X."/>
            <person name="Liu J."/>
            <person name="Liu S."/>
            <person name="Lokyitsang T."/>
            <person name="Lokyitsang Y."/>
            <person name="Lubonja R."/>
            <person name="Lui A."/>
            <person name="MacDonald P."/>
            <person name="Magnisalis V."/>
            <person name="Maru K."/>
            <person name="Matthews C."/>
            <person name="McCusker W."/>
            <person name="McDonough S."/>
            <person name="Mehta T."/>
            <person name="Meldrim J."/>
            <person name="Meneus L."/>
            <person name="Mihai O."/>
            <person name="Mihalev A."/>
            <person name="Mihova T."/>
            <person name="Mittelman R."/>
            <person name="Mlenga V."/>
            <person name="Montmayeur A."/>
            <person name="Mulrain L."/>
            <person name="Navidi A."/>
            <person name="Naylor J."/>
            <person name="Negash T."/>
            <person name="Nguyen T."/>
            <person name="Nguyen N."/>
            <person name="Nicol R."/>
            <person name="Norbu C."/>
            <person name="Norbu N."/>
            <person name="Novod N."/>
            <person name="O'Neill B."/>
            <person name="Osman S."/>
            <person name="Markiewicz E."/>
            <person name="Oyono O.L."/>
            <person name="Patti C."/>
            <person name="Phunkhang P."/>
            <person name="Pierre F."/>
            <person name="Priest M."/>
            <person name="Raghuraman S."/>
            <person name="Rege F."/>
            <person name="Reyes R."/>
            <person name="Rise C."/>
            <person name="Rogov P."/>
            <person name="Ross K."/>
            <person name="Ryan E."/>
            <person name="Settipalli S."/>
            <person name="Shea T."/>
            <person name="Sherpa N."/>
            <person name="Shi L."/>
            <person name="Shih D."/>
            <person name="Sparrow T."/>
            <person name="Spaulding J."/>
            <person name="Stalker J."/>
            <person name="Stange-Thomann N."/>
            <person name="Stavropoulos S."/>
            <person name="Stone C."/>
            <person name="Strader C."/>
            <person name="Tesfaye S."/>
            <person name="Thomson T."/>
            <person name="Thoulutsang Y."/>
            <person name="Thoulutsang D."/>
            <person name="Topham K."/>
            <person name="Topping I."/>
            <person name="Tsamla T."/>
            <person name="Vassiliev H."/>
            <person name="Vo A."/>
            <person name="Wangchuk T."/>
            <person name="Wangdi T."/>
            <person name="Weiand M."/>
            <person name="Wilkinson J."/>
            <person name="Wilson A."/>
            <person name="Yadav S."/>
            <person name="Young G."/>
            <person name="Yu Q."/>
            <person name="Zembek L."/>
            <person name="Zhong D."/>
            <person name="Zimmer A."/>
            <person name="Zwirko Z."/>
            <person name="Jaffe D.B."/>
            <person name="Alvarez P."/>
            <person name="Brockman W."/>
            <person name="Butler J."/>
            <person name="Chin C."/>
            <person name="Gnerre S."/>
            <person name="Grabherr M."/>
            <person name="Kleber M."/>
            <person name="Mauceli E."/>
            <person name="MacCallum I."/>
        </authorList>
    </citation>
    <scope>NUCLEOTIDE SEQUENCE [LARGE SCALE GENOMIC DNA]</scope>
    <source>
        <strain evidence="5">TSC#14024-0371.13</strain>
        <strain evidence="7">Tucson 14024-0371.13</strain>
    </source>
</reference>
<dbReference type="EMBL" id="CH902622">
    <property type="protein sequence ID" value="EDV34720.1"/>
    <property type="molecule type" value="Genomic_DNA"/>
</dbReference>
<dbReference type="PANTHER" id="PTHR46470:SF3">
    <property type="entry name" value="N-ACYLNEURAMINATE-9-PHOSPHATASE"/>
    <property type="match status" value="1"/>
</dbReference>
<evidence type="ECO:0000256" key="1">
    <source>
        <dbReference type="ARBA" id="ARBA00001946"/>
    </source>
</evidence>
<dbReference type="InterPro" id="IPR036412">
    <property type="entry name" value="HAD-like_sf"/>
</dbReference>
<keyword evidence="3" id="KW-0460">Magnesium</keyword>
<dbReference type="Proteomes" id="UP000007801">
    <property type="component" value="Unassembled WGS sequence"/>
</dbReference>
<dbReference type="Gene3D" id="1.20.120.710">
    <property type="entry name" value="Haloacid dehalogenase hydrolase-like domain"/>
    <property type="match status" value="1"/>
</dbReference>
<evidence type="ECO:0000313" key="6">
    <source>
        <dbReference type="EMBL" id="KPU75253.1"/>
    </source>
</evidence>
<evidence type="ECO:0000256" key="2">
    <source>
        <dbReference type="ARBA" id="ARBA00022801"/>
    </source>
</evidence>
<feature type="compositionally biased region" description="Basic residues" evidence="4">
    <location>
        <begin position="311"/>
        <end position="322"/>
    </location>
</feature>
<comment type="cofactor">
    <cofactor evidence="1">
        <name>Mg(2+)</name>
        <dbReference type="ChEBI" id="CHEBI:18420"/>
    </cofactor>
</comment>
<dbReference type="SUPFAM" id="SSF56784">
    <property type="entry name" value="HAD-like"/>
    <property type="match status" value="1"/>
</dbReference>
<dbReference type="SFLD" id="SFLDS00003">
    <property type="entry name" value="Haloacid_Dehalogenase"/>
    <property type="match status" value="1"/>
</dbReference>
<dbReference type="InterPro" id="IPR011950">
    <property type="entry name" value="HAD-SF_hydro_IA_CTE7"/>
</dbReference>
<organism evidence="5 7">
    <name type="scientific">Drosophila ananassae</name>
    <name type="common">Fruit fly</name>
    <dbReference type="NCBI Taxonomy" id="7217"/>
    <lineage>
        <taxon>Eukaryota</taxon>
        <taxon>Metazoa</taxon>
        <taxon>Ecdysozoa</taxon>
        <taxon>Arthropoda</taxon>
        <taxon>Hexapoda</taxon>
        <taxon>Insecta</taxon>
        <taxon>Pterygota</taxon>
        <taxon>Neoptera</taxon>
        <taxon>Endopterygota</taxon>
        <taxon>Diptera</taxon>
        <taxon>Brachycera</taxon>
        <taxon>Muscomorpha</taxon>
        <taxon>Ephydroidea</taxon>
        <taxon>Drosophilidae</taxon>
        <taxon>Drosophila</taxon>
        <taxon>Sophophora</taxon>
    </lineage>
</organism>
<keyword evidence="2 5" id="KW-0378">Hydrolase</keyword>
<gene>
    <name evidence="5" type="primary">Dana\GF20804</name>
    <name evidence="5" type="synonym">dana_GLEANR_4055</name>
    <name evidence="5" type="ORF">GF20804</name>
</gene>
<dbReference type="KEGG" id="dan:6503496"/>
<dbReference type="GeneID" id="6503496"/>
<dbReference type="NCBIfam" id="TIGR01549">
    <property type="entry name" value="HAD-SF-IA-v1"/>
    <property type="match status" value="1"/>
</dbReference>
<name>B3MSG5_DROAN</name>
<dbReference type="InterPro" id="IPR006439">
    <property type="entry name" value="HAD-SF_hydro_IA"/>
</dbReference>
<reference evidence="5" key="3">
    <citation type="submission" date="2015-10" db="EMBL/GenBank/DDBJ databases">
        <authorList>
            <consortium name="FlyBase"/>
        </authorList>
    </citation>
    <scope>NUCLEOTIDE SEQUENCE</scope>
    <source>
        <strain evidence="5">TSC#14024-0371.13</strain>
    </source>
</reference>
<dbReference type="Gene3D" id="3.40.50.1000">
    <property type="entry name" value="HAD superfamily/HAD-like"/>
    <property type="match status" value="1"/>
</dbReference>
<dbReference type="SFLD" id="SFLDG01129">
    <property type="entry name" value="C1.5:_HAD__Beta-PGM__Phosphata"/>
    <property type="match status" value="1"/>
</dbReference>
<accession>B3MSG5</accession>
<dbReference type="CDD" id="cd04305">
    <property type="entry name" value="HAD_Neu5Ac-Pase_like"/>
    <property type="match status" value="1"/>
</dbReference>
<dbReference type="SMR" id="B3MSG5"/>
<sequence length="346" mass="38589">MAASKFPSSSKTAATHFEATCAKISAFYFDLDNTLIPTRAGDSKAIRKLTDVLESQYQFNKDDAAQATQNFLKAFRRCPDNSQTSLDSWRTHLWRESLPQRYKHLAEQIYPQWLRLRYRYLAVPPDYVQLLLRMRQAGYALALITNGPSNAQWEKVAKLHVRGYFDCVLVSSDLPWEKPHPEIFYAACNFLNVKPHECAMIGDKLETDIKGGHLAQLGLTFWTPLNSSSSAAQSLEDVEYRPHVKLGNLLEMYKYFPRLNAVHPPDTPTSLRSRRGSQMTSGSSGGSGSSGSSSSSSSNSGGSCEPAGSSLHHHQRSYQRVYRRGGSLPAMDCSNSEAENSCDSFL</sequence>
<evidence type="ECO:0000313" key="5">
    <source>
        <dbReference type="EMBL" id="EDV34720.1"/>
    </source>
</evidence>
<keyword evidence="7" id="KW-1185">Reference proteome</keyword>